<proteinExistence type="inferred from homology"/>
<sequence>MDILILAVVIALVAVGAISGLVVGSRKKKQLPPSAPPSTPTITAPPAEPQVGEDAAPPKDEARRTIEEVDLPDAPVVVEEPVVVPEPEAPALDVPEPTAGRLVRLRARLARSQNSLGKGLLTLLSRDNLDEDTWEEIEDTLLTADVGVAPTQELVERLRERVRVLGTRTPDELRTLLREELLHLVGTDFDRAVKTESGVDTPGVVMVVGVNGTGKTTTTGKLARVLVADGRSVVLGAADTFRAAAADQLQTWGDRVGARTVRGPEGGDPASIAFDAVKEGIAEGADVVLIDTAGRLHTKTGLMDELGKVKRVVEKHGPLDEVLLVLDATTGQNGLVQARVFAEVVDITGIVLTKLDGTAKGGIVVAVQRELGVPVKLVGLGEGADDLAPFEPEAFVDALIGD</sequence>
<dbReference type="NCBIfam" id="TIGR00064">
    <property type="entry name" value="ftsY"/>
    <property type="match status" value="1"/>
</dbReference>
<name>A0ABV5PLZ3_STRCM</name>
<dbReference type="InterPro" id="IPR042101">
    <property type="entry name" value="SRP54_N_sf"/>
</dbReference>
<dbReference type="Gene3D" id="3.40.50.300">
    <property type="entry name" value="P-loop containing nucleotide triphosphate hydrolases"/>
    <property type="match status" value="1"/>
</dbReference>
<feature type="binding site" evidence="9">
    <location>
        <begin position="291"/>
        <end position="295"/>
    </location>
    <ligand>
        <name>GTP</name>
        <dbReference type="ChEBI" id="CHEBI:37565"/>
    </ligand>
</feature>
<comment type="similarity">
    <text evidence="9">Belongs to the GTP-binding SRP family. FtsY subfamily.</text>
</comment>
<keyword evidence="2 9" id="KW-0963">Cytoplasm</keyword>
<gene>
    <name evidence="9 12" type="primary">ftsY</name>
    <name evidence="12" type="ORF">ACFFTU_30340</name>
</gene>
<dbReference type="EMBL" id="JBHMCR010000021">
    <property type="protein sequence ID" value="MFB9524247.1"/>
    <property type="molecule type" value="Genomic_DNA"/>
</dbReference>
<dbReference type="RefSeq" id="WP_345228118.1">
    <property type="nucleotide sequence ID" value="NZ_BAAAXE010000015.1"/>
</dbReference>
<evidence type="ECO:0000259" key="11">
    <source>
        <dbReference type="PROSITE" id="PS00300"/>
    </source>
</evidence>
<keyword evidence="13" id="KW-1185">Reference proteome</keyword>
<keyword evidence="6 9" id="KW-0472">Membrane</keyword>
<dbReference type="SMART" id="SM00962">
    <property type="entry name" value="SRP54"/>
    <property type="match status" value="1"/>
</dbReference>
<dbReference type="PROSITE" id="PS00300">
    <property type="entry name" value="SRP54"/>
    <property type="match status" value="1"/>
</dbReference>
<dbReference type="SMART" id="SM00382">
    <property type="entry name" value="AAA"/>
    <property type="match status" value="1"/>
</dbReference>
<keyword evidence="5 9" id="KW-0342">GTP-binding</keyword>
<feature type="binding site" evidence="9">
    <location>
        <begin position="353"/>
        <end position="356"/>
    </location>
    <ligand>
        <name>GTP</name>
        <dbReference type="ChEBI" id="CHEBI:37565"/>
    </ligand>
</feature>
<dbReference type="SUPFAM" id="SSF47364">
    <property type="entry name" value="Domain of the SRP/SRP receptor G-proteins"/>
    <property type="match status" value="1"/>
</dbReference>
<dbReference type="Pfam" id="PF00448">
    <property type="entry name" value="SRP54"/>
    <property type="match status" value="1"/>
</dbReference>
<dbReference type="InterPro" id="IPR036225">
    <property type="entry name" value="SRP/SRP_N"/>
</dbReference>
<keyword evidence="3 9" id="KW-0547">Nucleotide-binding</keyword>
<dbReference type="InterPro" id="IPR013822">
    <property type="entry name" value="Signal_recog_particl_SRP54_hlx"/>
</dbReference>
<evidence type="ECO:0000256" key="5">
    <source>
        <dbReference type="ARBA" id="ARBA00023134"/>
    </source>
</evidence>
<dbReference type="HAMAP" id="MF_00920">
    <property type="entry name" value="FtsY"/>
    <property type="match status" value="1"/>
</dbReference>
<reference evidence="12 13" key="1">
    <citation type="submission" date="2024-09" db="EMBL/GenBank/DDBJ databases">
        <authorList>
            <person name="Sun Q."/>
            <person name="Mori K."/>
        </authorList>
    </citation>
    <scope>NUCLEOTIDE SEQUENCE [LARGE SCALE GENOMIC DNA]</scope>
    <source>
        <strain evidence="12 13">JCM 4362</strain>
    </source>
</reference>
<keyword evidence="1 9" id="KW-1003">Cell membrane</keyword>
<comment type="caution">
    <text evidence="12">The sequence shown here is derived from an EMBL/GenBank/DDBJ whole genome shotgun (WGS) entry which is preliminary data.</text>
</comment>
<comment type="function">
    <text evidence="9">Involved in targeting and insertion of nascent membrane proteins into the cytoplasmic membrane. Acts as a receptor for the complex formed by the signal recognition particle (SRP) and the ribosome-nascent chain (RNC).</text>
</comment>
<keyword evidence="4 9" id="KW-0378">Hydrolase</keyword>
<evidence type="ECO:0000256" key="10">
    <source>
        <dbReference type="SAM" id="MobiDB-lite"/>
    </source>
</evidence>
<dbReference type="InterPro" id="IPR004390">
    <property type="entry name" value="SR_rcpt_FtsY"/>
</dbReference>
<comment type="catalytic activity">
    <reaction evidence="8 9">
        <text>GTP + H2O = GDP + phosphate + H(+)</text>
        <dbReference type="Rhea" id="RHEA:19669"/>
        <dbReference type="ChEBI" id="CHEBI:15377"/>
        <dbReference type="ChEBI" id="CHEBI:15378"/>
        <dbReference type="ChEBI" id="CHEBI:37565"/>
        <dbReference type="ChEBI" id="CHEBI:43474"/>
        <dbReference type="ChEBI" id="CHEBI:58189"/>
        <dbReference type="EC" id="3.6.5.4"/>
    </reaction>
</comment>
<evidence type="ECO:0000256" key="4">
    <source>
        <dbReference type="ARBA" id="ARBA00022801"/>
    </source>
</evidence>
<dbReference type="InterPro" id="IPR003593">
    <property type="entry name" value="AAA+_ATPase"/>
</dbReference>
<dbReference type="EC" id="3.6.5.4" evidence="9"/>
<dbReference type="SUPFAM" id="SSF52540">
    <property type="entry name" value="P-loop containing nucleoside triphosphate hydrolases"/>
    <property type="match status" value="1"/>
</dbReference>
<feature type="binding site" evidence="9">
    <location>
        <begin position="209"/>
        <end position="216"/>
    </location>
    <ligand>
        <name>GTP</name>
        <dbReference type="ChEBI" id="CHEBI:37565"/>
    </ligand>
</feature>
<dbReference type="Gene3D" id="1.20.120.140">
    <property type="entry name" value="Signal recognition particle SRP54, nucleotide-binding domain"/>
    <property type="match status" value="1"/>
</dbReference>
<evidence type="ECO:0000256" key="3">
    <source>
        <dbReference type="ARBA" id="ARBA00022741"/>
    </source>
</evidence>
<dbReference type="Proteomes" id="UP001589718">
    <property type="component" value="Unassembled WGS sequence"/>
</dbReference>
<dbReference type="InterPro" id="IPR000897">
    <property type="entry name" value="SRP54_GTPase_dom"/>
</dbReference>
<evidence type="ECO:0000256" key="8">
    <source>
        <dbReference type="ARBA" id="ARBA00048027"/>
    </source>
</evidence>
<evidence type="ECO:0000313" key="13">
    <source>
        <dbReference type="Proteomes" id="UP001589718"/>
    </source>
</evidence>
<dbReference type="PANTHER" id="PTHR43134:SF1">
    <property type="entry name" value="SIGNAL RECOGNITION PARTICLE RECEPTOR SUBUNIT ALPHA"/>
    <property type="match status" value="1"/>
</dbReference>
<dbReference type="SMART" id="SM00963">
    <property type="entry name" value="SRP54_N"/>
    <property type="match status" value="1"/>
</dbReference>
<dbReference type="Pfam" id="PF02881">
    <property type="entry name" value="SRP54_N"/>
    <property type="match status" value="1"/>
</dbReference>
<dbReference type="InterPro" id="IPR027417">
    <property type="entry name" value="P-loop_NTPase"/>
</dbReference>
<evidence type="ECO:0000256" key="7">
    <source>
        <dbReference type="ARBA" id="ARBA00023170"/>
    </source>
</evidence>
<evidence type="ECO:0000313" key="12">
    <source>
        <dbReference type="EMBL" id="MFB9524247.1"/>
    </source>
</evidence>
<feature type="domain" description="SRP54-type proteins GTP-binding" evidence="11">
    <location>
        <begin position="374"/>
        <end position="387"/>
    </location>
</feature>
<protein>
    <recommendedName>
        <fullName evidence="9">Signal recognition particle receptor FtsY</fullName>
        <shortName evidence="9">SRP receptor</shortName>
        <ecNumber evidence="9">3.6.5.4</ecNumber>
    </recommendedName>
</protein>
<evidence type="ECO:0000256" key="1">
    <source>
        <dbReference type="ARBA" id="ARBA00022475"/>
    </source>
</evidence>
<evidence type="ECO:0000256" key="9">
    <source>
        <dbReference type="HAMAP-Rule" id="MF_00920"/>
    </source>
</evidence>
<evidence type="ECO:0000256" key="2">
    <source>
        <dbReference type="ARBA" id="ARBA00022490"/>
    </source>
</evidence>
<feature type="region of interest" description="Disordered" evidence="10">
    <location>
        <begin position="26"/>
        <end position="62"/>
    </location>
</feature>
<organism evidence="12 13">
    <name type="scientific">Streptomyces cremeus</name>
    <dbReference type="NCBI Taxonomy" id="66881"/>
    <lineage>
        <taxon>Bacteria</taxon>
        <taxon>Bacillati</taxon>
        <taxon>Actinomycetota</taxon>
        <taxon>Actinomycetes</taxon>
        <taxon>Kitasatosporales</taxon>
        <taxon>Streptomycetaceae</taxon>
        <taxon>Streptomyces</taxon>
    </lineage>
</organism>
<accession>A0ABV5PLZ3</accession>
<dbReference type="PANTHER" id="PTHR43134">
    <property type="entry name" value="SIGNAL RECOGNITION PARTICLE RECEPTOR SUBUNIT ALPHA"/>
    <property type="match status" value="1"/>
</dbReference>
<keyword evidence="7 9" id="KW-0675">Receptor</keyword>
<evidence type="ECO:0000256" key="6">
    <source>
        <dbReference type="ARBA" id="ARBA00023136"/>
    </source>
</evidence>
<comment type="subunit">
    <text evidence="9">Part of the signal recognition particle protein translocation system, which is composed of SRP and FtsY.</text>
</comment>
<comment type="subcellular location">
    <subcellularLocation>
        <location evidence="9">Cell membrane</location>
        <topology evidence="9">Peripheral membrane protein</topology>
        <orientation evidence="9">Cytoplasmic side</orientation>
    </subcellularLocation>
    <subcellularLocation>
        <location evidence="9">Cytoplasm</location>
    </subcellularLocation>
</comment>